<feature type="chain" id="PRO_5021284992" evidence="7">
    <location>
        <begin position="24"/>
        <end position="127"/>
    </location>
</feature>
<dbReference type="FunFam" id="1.10.760.10:FF:000001">
    <property type="entry name" value="Cytochrome c iso-1"/>
    <property type="match status" value="1"/>
</dbReference>
<accession>A0A501PSV5</accession>
<dbReference type="PANTHER" id="PTHR11961">
    <property type="entry name" value="CYTOCHROME C"/>
    <property type="match status" value="1"/>
</dbReference>
<dbReference type="SUPFAM" id="SSF46626">
    <property type="entry name" value="Cytochrome c"/>
    <property type="match status" value="1"/>
</dbReference>
<dbReference type="OrthoDB" id="9805828at2"/>
<protein>
    <submittedName>
        <fullName evidence="9">Cytochrome c family protein</fullName>
    </submittedName>
</protein>
<organism evidence="9 10">
    <name type="scientific">Emcibacter nanhaiensis</name>
    <dbReference type="NCBI Taxonomy" id="1505037"/>
    <lineage>
        <taxon>Bacteria</taxon>
        <taxon>Pseudomonadati</taxon>
        <taxon>Pseudomonadota</taxon>
        <taxon>Alphaproteobacteria</taxon>
        <taxon>Emcibacterales</taxon>
        <taxon>Emcibacteraceae</taxon>
        <taxon>Emcibacter</taxon>
    </lineage>
</organism>
<dbReference type="PRINTS" id="PR00604">
    <property type="entry name" value="CYTCHRMECIAB"/>
</dbReference>
<evidence type="ECO:0000313" key="10">
    <source>
        <dbReference type="Proteomes" id="UP000319148"/>
    </source>
</evidence>
<dbReference type="GO" id="GO:0046872">
    <property type="term" value="F:metal ion binding"/>
    <property type="evidence" value="ECO:0007669"/>
    <property type="project" value="UniProtKB-KW"/>
</dbReference>
<dbReference type="RefSeq" id="WP_139938051.1">
    <property type="nucleotide sequence ID" value="NZ_JBHSYP010000022.1"/>
</dbReference>
<evidence type="ECO:0000259" key="8">
    <source>
        <dbReference type="PROSITE" id="PS51007"/>
    </source>
</evidence>
<evidence type="ECO:0000256" key="6">
    <source>
        <dbReference type="PROSITE-ProRule" id="PRU00433"/>
    </source>
</evidence>
<comment type="caution">
    <text evidence="9">The sequence shown here is derived from an EMBL/GenBank/DDBJ whole genome shotgun (WGS) entry which is preliminary data.</text>
</comment>
<evidence type="ECO:0000256" key="3">
    <source>
        <dbReference type="ARBA" id="ARBA00022723"/>
    </source>
</evidence>
<keyword evidence="1" id="KW-0813">Transport</keyword>
<dbReference type="Pfam" id="PF00034">
    <property type="entry name" value="Cytochrom_C"/>
    <property type="match status" value="1"/>
</dbReference>
<dbReference type="GO" id="GO:0009055">
    <property type="term" value="F:electron transfer activity"/>
    <property type="evidence" value="ECO:0007669"/>
    <property type="project" value="InterPro"/>
</dbReference>
<proteinExistence type="predicted"/>
<keyword evidence="7" id="KW-0732">Signal</keyword>
<evidence type="ECO:0000256" key="7">
    <source>
        <dbReference type="SAM" id="SignalP"/>
    </source>
</evidence>
<dbReference type="Gene3D" id="1.10.760.10">
    <property type="entry name" value="Cytochrome c-like domain"/>
    <property type="match status" value="1"/>
</dbReference>
<evidence type="ECO:0000256" key="5">
    <source>
        <dbReference type="ARBA" id="ARBA00023004"/>
    </source>
</evidence>
<evidence type="ECO:0000256" key="1">
    <source>
        <dbReference type="ARBA" id="ARBA00022448"/>
    </source>
</evidence>
<keyword evidence="3 6" id="KW-0479">Metal-binding</keyword>
<dbReference type="Proteomes" id="UP000319148">
    <property type="component" value="Unassembled WGS sequence"/>
</dbReference>
<keyword evidence="10" id="KW-1185">Reference proteome</keyword>
<dbReference type="EMBL" id="VFIY01000004">
    <property type="protein sequence ID" value="TPD62801.1"/>
    <property type="molecule type" value="Genomic_DNA"/>
</dbReference>
<feature type="domain" description="Cytochrome c" evidence="8">
    <location>
        <begin position="25"/>
        <end position="126"/>
    </location>
</feature>
<dbReference type="GO" id="GO:0020037">
    <property type="term" value="F:heme binding"/>
    <property type="evidence" value="ECO:0007669"/>
    <property type="project" value="InterPro"/>
</dbReference>
<dbReference type="InterPro" id="IPR002327">
    <property type="entry name" value="Cyt_c_1A/1B"/>
</dbReference>
<dbReference type="InterPro" id="IPR009056">
    <property type="entry name" value="Cyt_c-like_dom"/>
</dbReference>
<keyword evidence="4" id="KW-0249">Electron transport</keyword>
<dbReference type="PROSITE" id="PS51007">
    <property type="entry name" value="CYTC"/>
    <property type="match status" value="1"/>
</dbReference>
<keyword evidence="2 6" id="KW-0349">Heme</keyword>
<dbReference type="AlphaFoldDB" id="A0A501PSV5"/>
<gene>
    <name evidence="9" type="ORF">FIV46_01605</name>
</gene>
<evidence type="ECO:0000313" key="9">
    <source>
        <dbReference type="EMBL" id="TPD62801.1"/>
    </source>
</evidence>
<dbReference type="InterPro" id="IPR036909">
    <property type="entry name" value="Cyt_c-like_dom_sf"/>
</dbReference>
<feature type="signal peptide" evidence="7">
    <location>
        <begin position="1"/>
        <end position="23"/>
    </location>
</feature>
<name>A0A501PSV5_9PROT</name>
<evidence type="ECO:0000256" key="4">
    <source>
        <dbReference type="ARBA" id="ARBA00022982"/>
    </source>
</evidence>
<sequence>MKSLLKFMIVPVIGLMAASAAHAEGDADLGQKLFKKKCSACHTVDKGGKKKVGPNLYGVVGRAAGTSEGFKYSDAMAESGLTWDEATLDTYLTQPKGLVPKTRMIFAGLKKDDDRANLIAYLKTLSD</sequence>
<evidence type="ECO:0000256" key="2">
    <source>
        <dbReference type="ARBA" id="ARBA00022617"/>
    </source>
</evidence>
<reference evidence="10" key="1">
    <citation type="submission" date="2019-06" db="EMBL/GenBank/DDBJ databases">
        <title>The complete genome of Emcibacter congregatus ZYLT.</title>
        <authorList>
            <person name="Zhao Z."/>
        </authorList>
    </citation>
    <scope>NUCLEOTIDE SEQUENCE [LARGE SCALE GENOMIC DNA]</scope>
    <source>
        <strain evidence="10">MCCC 1A06723</strain>
    </source>
</reference>
<keyword evidence="5 6" id="KW-0408">Iron</keyword>